<keyword evidence="4" id="KW-1003">Cell membrane</keyword>
<comment type="similarity">
    <text evidence="2">Belongs to the auxin efflux carrier (TC 2.A.69) family.</text>
</comment>
<evidence type="ECO:0000256" key="4">
    <source>
        <dbReference type="ARBA" id="ARBA00022475"/>
    </source>
</evidence>
<dbReference type="Proteomes" id="UP000790580">
    <property type="component" value="Unassembled WGS sequence"/>
</dbReference>
<dbReference type="InterPro" id="IPR004776">
    <property type="entry name" value="Mem_transp_PIN-like"/>
</dbReference>
<dbReference type="RefSeq" id="WP_088073656.1">
    <property type="nucleotide sequence ID" value="NZ_JAHQCR010000063.1"/>
</dbReference>
<evidence type="ECO:0000256" key="2">
    <source>
        <dbReference type="ARBA" id="ARBA00010145"/>
    </source>
</evidence>
<protein>
    <submittedName>
        <fullName evidence="9">AEC family transporter</fullName>
    </submittedName>
</protein>
<feature type="transmembrane region" description="Helical" evidence="8">
    <location>
        <begin position="119"/>
        <end position="142"/>
    </location>
</feature>
<evidence type="ECO:0000313" key="10">
    <source>
        <dbReference type="Proteomes" id="UP000790580"/>
    </source>
</evidence>
<keyword evidence="3" id="KW-0813">Transport</keyword>
<feature type="transmembrane region" description="Helical" evidence="8">
    <location>
        <begin position="244"/>
        <end position="266"/>
    </location>
</feature>
<feature type="transmembrane region" description="Helical" evidence="8">
    <location>
        <begin position="182"/>
        <end position="205"/>
    </location>
</feature>
<organism evidence="9 10">
    <name type="scientific">Evansella alkalicola</name>
    <dbReference type="NCBI Taxonomy" id="745819"/>
    <lineage>
        <taxon>Bacteria</taxon>
        <taxon>Bacillati</taxon>
        <taxon>Bacillota</taxon>
        <taxon>Bacilli</taxon>
        <taxon>Bacillales</taxon>
        <taxon>Bacillaceae</taxon>
        <taxon>Evansella</taxon>
    </lineage>
</organism>
<feature type="transmembrane region" description="Helical" evidence="8">
    <location>
        <begin position="217"/>
        <end position="238"/>
    </location>
</feature>
<keyword evidence="7 8" id="KW-0472">Membrane</keyword>
<feature type="transmembrane region" description="Helical" evidence="8">
    <location>
        <begin position="91"/>
        <end position="113"/>
    </location>
</feature>
<evidence type="ECO:0000256" key="7">
    <source>
        <dbReference type="ARBA" id="ARBA00023136"/>
    </source>
</evidence>
<gene>
    <name evidence="9" type="ORF">KS407_15700</name>
</gene>
<dbReference type="PANTHER" id="PTHR36838">
    <property type="entry name" value="AUXIN EFFLUX CARRIER FAMILY PROTEIN"/>
    <property type="match status" value="1"/>
</dbReference>
<dbReference type="Gene3D" id="1.20.1530.20">
    <property type="match status" value="1"/>
</dbReference>
<evidence type="ECO:0000256" key="8">
    <source>
        <dbReference type="SAM" id="Phobius"/>
    </source>
</evidence>
<comment type="caution">
    <text evidence="9">The sequence shown here is derived from an EMBL/GenBank/DDBJ whole genome shotgun (WGS) entry which is preliminary data.</text>
</comment>
<reference evidence="9 10" key="1">
    <citation type="submission" date="2021-06" db="EMBL/GenBank/DDBJ databases">
        <title>Bacillus sp. RD4P76, an endophyte from a halophyte.</title>
        <authorList>
            <person name="Sun J.-Q."/>
        </authorList>
    </citation>
    <scope>NUCLEOTIDE SEQUENCE [LARGE SCALE GENOMIC DNA]</scope>
    <source>
        <strain evidence="9 10">JCM 17098</strain>
    </source>
</reference>
<evidence type="ECO:0000256" key="5">
    <source>
        <dbReference type="ARBA" id="ARBA00022692"/>
    </source>
</evidence>
<evidence type="ECO:0000313" key="9">
    <source>
        <dbReference type="EMBL" id="MBU9722861.1"/>
    </source>
</evidence>
<dbReference type="Pfam" id="PF03547">
    <property type="entry name" value="Mem_trans"/>
    <property type="match status" value="2"/>
</dbReference>
<sequence>MTIFFEVVLPVLLVFLAGYLLQYWKRVDIKPISTIAIYVMTPALVFRTFYQADVNMQYLYMAIFALILLFSLIILNKLYSRISNYPTKTESGLILSTAFMNSGNYGAPIILFAYGEAGFAFAIIFMVLQSIIMNFFGVYYAAKGLTGFRTAIKVIFTLPATYAVILALLFKSTGVKLPNTFLLPLDIISEATIPTVMILLGMQLAKIKWESFEWSKISFGVMMRLIISPIIAFVITIFLPMDPLLAKVLIVLAATPSAATMVMYSVEFNSEPKLVSSITLVSTLISIFTITLLISLLEILF</sequence>
<keyword evidence="5 8" id="KW-0812">Transmembrane</keyword>
<keyword evidence="10" id="KW-1185">Reference proteome</keyword>
<feature type="transmembrane region" description="Helical" evidence="8">
    <location>
        <begin position="6"/>
        <end position="23"/>
    </location>
</feature>
<dbReference type="InterPro" id="IPR038770">
    <property type="entry name" value="Na+/solute_symporter_sf"/>
</dbReference>
<feature type="transmembrane region" description="Helical" evidence="8">
    <location>
        <begin position="278"/>
        <end position="300"/>
    </location>
</feature>
<dbReference type="EMBL" id="JAHQCR010000063">
    <property type="protein sequence ID" value="MBU9722861.1"/>
    <property type="molecule type" value="Genomic_DNA"/>
</dbReference>
<proteinExistence type="inferred from homology"/>
<feature type="transmembrane region" description="Helical" evidence="8">
    <location>
        <begin position="154"/>
        <end position="170"/>
    </location>
</feature>
<keyword evidence="6 8" id="KW-1133">Transmembrane helix</keyword>
<name>A0ABS6JW94_9BACI</name>
<comment type="subcellular location">
    <subcellularLocation>
        <location evidence="1">Cell membrane</location>
        <topology evidence="1">Multi-pass membrane protein</topology>
    </subcellularLocation>
</comment>
<evidence type="ECO:0000256" key="3">
    <source>
        <dbReference type="ARBA" id="ARBA00022448"/>
    </source>
</evidence>
<dbReference type="PANTHER" id="PTHR36838:SF1">
    <property type="entry name" value="SLR1864 PROTEIN"/>
    <property type="match status" value="1"/>
</dbReference>
<accession>A0ABS6JW94</accession>
<evidence type="ECO:0000256" key="6">
    <source>
        <dbReference type="ARBA" id="ARBA00022989"/>
    </source>
</evidence>
<evidence type="ECO:0000256" key="1">
    <source>
        <dbReference type="ARBA" id="ARBA00004651"/>
    </source>
</evidence>
<feature type="transmembrane region" description="Helical" evidence="8">
    <location>
        <begin position="58"/>
        <end position="79"/>
    </location>
</feature>